<dbReference type="Gene3D" id="1.10.260.40">
    <property type="entry name" value="lambda repressor-like DNA-binding domains"/>
    <property type="match status" value="1"/>
</dbReference>
<dbReference type="PROSITE" id="PS50943">
    <property type="entry name" value="HTH_CROC1"/>
    <property type="match status" value="1"/>
</dbReference>
<proteinExistence type="predicted"/>
<organism evidence="4 5">
    <name type="scientific">Paenibacillus odorifer</name>
    <dbReference type="NCBI Taxonomy" id="189426"/>
    <lineage>
        <taxon>Bacteria</taxon>
        <taxon>Bacillati</taxon>
        <taxon>Bacillota</taxon>
        <taxon>Bacilli</taxon>
        <taxon>Bacillales</taxon>
        <taxon>Paenibacillaceae</taxon>
        <taxon>Paenibacillus</taxon>
    </lineage>
</organism>
<keyword evidence="1" id="KW-0238">DNA-binding</keyword>
<keyword evidence="5" id="KW-1185">Reference proteome</keyword>
<evidence type="ECO:0000256" key="1">
    <source>
        <dbReference type="ARBA" id="ARBA00023125"/>
    </source>
</evidence>
<feature type="domain" description="HTH cro/C1-type" evidence="3">
    <location>
        <begin position="8"/>
        <end position="62"/>
    </location>
</feature>
<dbReference type="Pfam" id="PF01381">
    <property type="entry name" value="HTH_3"/>
    <property type="match status" value="1"/>
</dbReference>
<dbReference type="SUPFAM" id="SSF47413">
    <property type="entry name" value="lambda repressor-like DNA-binding domains"/>
    <property type="match status" value="1"/>
</dbReference>
<name>A0ABX3GQS7_9BACL</name>
<dbReference type="EMBL" id="MPVP01000045">
    <property type="protein sequence ID" value="OMD34948.1"/>
    <property type="molecule type" value="Genomic_DNA"/>
</dbReference>
<accession>A0ABX3GQS7</accession>
<dbReference type="Proteomes" id="UP000187158">
    <property type="component" value="Unassembled WGS sequence"/>
</dbReference>
<dbReference type="InterPro" id="IPR010982">
    <property type="entry name" value="Lambda_DNA-bd_dom_sf"/>
</dbReference>
<comment type="caution">
    <text evidence="4">The sequence shown here is derived from an EMBL/GenBank/DDBJ whole genome shotgun (WGS) entry which is preliminary data.</text>
</comment>
<dbReference type="PANTHER" id="PTHR46797">
    <property type="entry name" value="HTH-TYPE TRANSCRIPTIONAL REGULATOR"/>
    <property type="match status" value="1"/>
</dbReference>
<evidence type="ECO:0000256" key="2">
    <source>
        <dbReference type="SAM" id="Coils"/>
    </source>
</evidence>
<sequence length="180" mass="22020">MSLFSERVRYARELKNLSQKEVAEKVSMSQQGYSNIETGRREPSLSTLRLLRHILEESLDFFIGYNIEDSRGGNLYELYAEARRIRIEAEEDLEYSENMLENPEEDVEKRMKMIRRYKDHLKEAQQKEEKAFNMFYDHIIKVPGYDEYEVDKEYWIKIYDTYQENDNKMYHEFWEDYRSL</sequence>
<feature type="coiled-coil region" evidence="2">
    <location>
        <begin position="107"/>
        <end position="134"/>
    </location>
</feature>
<evidence type="ECO:0000313" key="4">
    <source>
        <dbReference type="EMBL" id="OMD34948.1"/>
    </source>
</evidence>
<dbReference type="SMART" id="SM00530">
    <property type="entry name" value="HTH_XRE"/>
    <property type="match status" value="1"/>
</dbReference>
<evidence type="ECO:0000259" key="3">
    <source>
        <dbReference type="PROSITE" id="PS50943"/>
    </source>
</evidence>
<dbReference type="InterPro" id="IPR050807">
    <property type="entry name" value="TransReg_Diox_bact_type"/>
</dbReference>
<reference evidence="4 5" key="1">
    <citation type="submission" date="2016-11" db="EMBL/GenBank/DDBJ databases">
        <title>Paenibacillus species isolates.</title>
        <authorList>
            <person name="Beno S.M."/>
        </authorList>
    </citation>
    <scope>NUCLEOTIDE SEQUENCE [LARGE SCALE GENOMIC DNA]</scope>
    <source>
        <strain evidence="4 5">FSL H7-0433</strain>
    </source>
</reference>
<dbReference type="InterPro" id="IPR001387">
    <property type="entry name" value="Cro/C1-type_HTH"/>
</dbReference>
<dbReference type="PANTHER" id="PTHR46797:SF1">
    <property type="entry name" value="METHYLPHOSPHONATE SYNTHASE"/>
    <property type="match status" value="1"/>
</dbReference>
<gene>
    <name evidence="4" type="ORF">BSO21_10045</name>
</gene>
<dbReference type="CDD" id="cd00093">
    <property type="entry name" value="HTH_XRE"/>
    <property type="match status" value="1"/>
</dbReference>
<dbReference type="RefSeq" id="WP_076218561.1">
    <property type="nucleotide sequence ID" value="NZ_MPVM01000002.1"/>
</dbReference>
<evidence type="ECO:0000313" key="5">
    <source>
        <dbReference type="Proteomes" id="UP000187158"/>
    </source>
</evidence>
<keyword evidence="2" id="KW-0175">Coiled coil</keyword>
<protein>
    <recommendedName>
        <fullName evidence="3">HTH cro/C1-type domain-containing protein</fullName>
    </recommendedName>
</protein>